<accession>A0ABV8TYX9</accession>
<sequence length="85" mass="8994">MEKNAKTEGSGPVGKTVYVLGTVFGTVILLFLLGCGVGAVDAYLGLCGPVDKALAPAIIPANADRVESKYEECGWERPYWLGYPS</sequence>
<dbReference type="EMBL" id="JBHSDK010000015">
    <property type="protein sequence ID" value="MFC4335994.1"/>
    <property type="molecule type" value="Genomic_DNA"/>
</dbReference>
<comment type="caution">
    <text evidence="2">The sequence shown here is derived from an EMBL/GenBank/DDBJ whole genome shotgun (WGS) entry which is preliminary data.</text>
</comment>
<dbReference type="Proteomes" id="UP001595823">
    <property type="component" value="Unassembled WGS sequence"/>
</dbReference>
<evidence type="ECO:0000256" key="1">
    <source>
        <dbReference type="SAM" id="Phobius"/>
    </source>
</evidence>
<gene>
    <name evidence="2" type="ORF">ACFPET_12340</name>
</gene>
<proteinExistence type="predicted"/>
<evidence type="ECO:0000313" key="3">
    <source>
        <dbReference type="Proteomes" id="UP001595823"/>
    </source>
</evidence>
<keyword evidence="1" id="KW-1133">Transmembrane helix</keyword>
<keyword evidence="1" id="KW-0472">Membrane</keyword>
<evidence type="ECO:0000313" key="2">
    <source>
        <dbReference type="EMBL" id="MFC4335994.1"/>
    </source>
</evidence>
<dbReference type="RefSeq" id="WP_380621396.1">
    <property type="nucleotide sequence ID" value="NZ_JBHSDK010000015.1"/>
</dbReference>
<feature type="transmembrane region" description="Helical" evidence="1">
    <location>
        <begin position="17"/>
        <end position="44"/>
    </location>
</feature>
<organism evidence="2 3">
    <name type="scientific">Salininema proteolyticum</name>
    <dbReference type="NCBI Taxonomy" id="1607685"/>
    <lineage>
        <taxon>Bacteria</taxon>
        <taxon>Bacillati</taxon>
        <taxon>Actinomycetota</taxon>
        <taxon>Actinomycetes</taxon>
        <taxon>Glycomycetales</taxon>
        <taxon>Glycomycetaceae</taxon>
        <taxon>Salininema</taxon>
    </lineage>
</organism>
<name>A0ABV8TYX9_9ACTN</name>
<reference evidence="3" key="1">
    <citation type="journal article" date="2019" name="Int. J. Syst. Evol. Microbiol.">
        <title>The Global Catalogue of Microorganisms (GCM) 10K type strain sequencing project: providing services to taxonomists for standard genome sequencing and annotation.</title>
        <authorList>
            <consortium name="The Broad Institute Genomics Platform"/>
            <consortium name="The Broad Institute Genome Sequencing Center for Infectious Disease"/>
            <person name="Wu L."/>
            <person name="Ma J."/>
        </authorList>
    </citation>
    <scope>NUCLEOTIDE SEQUENCE [LARGE SCALE GENOMIC DNA]</scope>
    <source>
        <strain evidence="3">IBRC-M 10908</strain>
    </source>
</reference>
<dbReference type="PROSITE" id="PS51257">
    <property type="entry name" value="PROKAR_LIPOPROTEIN"/>
    <property type="match status" value="1"/>
</dbReference>
<keyword evidence="3" id="KW-1185">Reference proteome</keyword>
<keyword evidence="1" id="KW-0812">Transmembrane</keyword>
<protein>
    <submittedName>
        <fullName evidence="2">Uncharacterized protein</fullName>
    </submittedName>
</protein>